<accession>A0AAV4PIG6</accession>
<dbReference type="AlphaFoldDB" id="A0AAV4PIG6"/>
<dbReference type="EMBL" id="BPLR01004709">
    <property type="protein sequence ID" value="GIX96894.1"/>
    <property type="molecule type" value="Genomic_DNA"/>
</dbReference>
<organism evidence="1 2">
    <name type="scientific">Caerostris extrusa</name>
    <name type="common">Bark spider</name>
    <name type="synonym">Caerostris bankana</name>
    <dbReference type="NCBI Taxonomy" id="172846"/>
    <lineage>
        <taxon>Eukaryota</taxon>
        <taxon>Metazoa</taxon>
        <taxon>Ecdysozoa</taxon>
        <taxon>Arthropoda</taxon>
        <taxon>Chelicerata</taxon>
        <taxon>Arachnida</taxon>
        <taxon>Araneae</taxon>
        <taxon>Araneomorphae</taxon>
        <taxon>Entelegynae</taxon>
        <taxon>Araneoidea</taxon>
        <taxon>Araneidae</taxon>
        <taxon>Caerostris</taxon>
    </lineage>
</organism>
<dbReference type="Proteomes" id="UP001054945">
    <property type="component" value="Unassembled WGS sequence"/>
</dbReference>
<proteinExistence type="predicted"/>
<protein>
    <submittedName>
        <fullName evidence="1">Uncharacterized protein</fullName>
    </submittedName>
</protein>
<sequence>MEVTITTLRQSVKRGKMSRDLCFFRRPPIPASIRHQSRIIHLPHRMIHKQSPLFISPLSHNNIKGGKEVGRLAASRSIKKPFASPQKQLCLCLETQLFHQRFLPFEG</sequence>
<evidence type="ECO:0000313" key="2">
    <source>
        <dbReference type="Proteomes" id="UP001054945"/>
    </source>
</evidence>
<evidence type="ECO:0000313" key="1">
    <source>
        <dbReference type="EMBL" id="GIX96894.1"/>
    </source>
</evidence>
<name>A0AAV4PIG6_CAEEX</name>
<keyword evidence="2" id="KW-1185">Reference proteome</keyword>
<comment type="caution">
    <text evidence="1">The sequence shown here is derived from an EMBL/GenBank/DDBJ whole genome shotgun (WGS) entry which is preliminary data.</text>
</comment>
<reference evidence="1 2" key="1">
    <citation type="submission" date="2021-06" db="EMBL/GenBank/DDBJ databases">
        <title>Caerostris extrusa draft genome.</title>
        <authorList>
            <person name="Kono N."/>
            <person name="Arakawa K."/>
        </authorList>
    </citation>
    <scope>NUCLEOTIDE SEQUENCE [LARGE SCALE GENOMIC DNA]</scope>
</reference>
<gene>
    <name evidence="1" type="ORF">CEXT_483961</name>
</gene>